<feature type="domain" description="Phospholipase/carboxylesterase/thioesterase" evidence="3">
    <location>
        <begin position="15"/>
        <end position="213"/>
    </location>
</feature>
<keyword evidence="2" id="KW-0378">Hydrolase</keyword>
<reference evidence="4 5" key="1">
    <citation type="submission" date="2018-09" db="EMBL/GenBank/DDBJ databases">
        <title>Nesterenkonia natronophila sp. nov., an alkaliphilic actinobacteriume isolated from a soda lake, and emended description of the genus Nesterenkonia.</title>
        <authorList>
            <person name="Menes R.J."/>
            <person name="Iriarte A."/>
        </authorList>
    </citation>
    <scope>NUCLEOTIDE SEQUENCE [LARGE SCALE GENOMIC DNA]</scope>
    <source>
        <strain evidence="4 5">M8</strain>
    </source>
</reference>
<dbReference type="InterPro" id="IPR029058">
    <property type="entry name" value="AB_hydrolase_fold"/>
</dbReference>
<sequence>MTADYTVEWTRRESEREGTPLAVLLHGHGANERDLLGMVPGLPDELTYASVRAPVSMGFGAYTWFDLDVERLAYSSAAARQAVEDLWEWLDSVRGQHSSVTLIGFSMGMALATSLLRIRPEAFQAAVGLSGFAVDPQRGEGIEDFFNDEALSSHKIPFFWGRDQADPIIPEEMVEYTHKWANSTVNLTKVLYAGAGHGVVPQEISHVGEFLRMEVLGRRVSAQR</sequence>
<dbReference type="AlphaFoldDB" id="A0A3A4F3E1"/>
<comment type="similarity">
    <text evidence="1">Belongs to the AB hydrolase superfamily. AB hydrolase 2 family.</text>
</comment>
<comment type="caution">
    <text evidence="4">The sequence shown here is derived from an EMBL/GenBank/DDBJ whole genome shotgun (WGS) entry which is preliminary data.</text>
</comment>
<dbReference type="RefSeq" id="WP_119901896.1">
    <property type="nucleotide sequence ID" value="NZ_QYZP01000001.1"/>
</dbReference>
<dbReference type="Gene3D" id="3.40.50.1820">
    <property type="entry name" value="alpha/beta hydrolase"/>
    <property type="match status" value="1"/>
</dbReference>
<name>A0A3A4F3E1_9MICC</name>
<dbReference type="SUPFAM" id="SSF53474">
    <property type="entry name" value="alpha/beta-Hydrolases"/>
    <property type="match status" value="1"/>
</dbReference>
<proteinExistence type="inferred from homology"/>
<dbReference type="Pfam" id="PF02230">
    <property type="entry name" value="Abhydrolase_2"/>
    <property type="match status" value="1"/>
</dbReference>
<evidence type="ECO:0000259" key="3">
    <source>
        <dbReference type="Pfam" id="PF02230"/>
    </source>
</evidence>
<organism evidence="4 5">
    <name type="scientific">Nesterenkonia natronophila</name>
    <dbReference type="NCBI Taxonomy" id="2174932"/>
    <lineage>
        <taxon>Bacteria</taxon>
        <taxon>Bacillati</taxon>
        <taxon>Actinomycetota</taxon>
        <taxon>Actinomycetes</taxon>
        <taxon>Micrococcales</taxon>
        <taxon>Micrococcaceae</taxon>
        <taxon>Nesterenkonia</taxon>
    </lineage>
</organism>
<evidence type="ECO:0000313" key="5">
    <source>
        <dbReference type="Proteomes" id="UP000266615"/>
    </source>
</evidence>
<dbReference type="OrthoDB" id="9780848at2"/>
<gene>
    <name evidence="4" type="ORF">D3250_03285</name>
</gene>
<accession>A0A3A4F3E1</accession>
<dbReference type="PANTHER" id="PTHR10655">
    <property type="entry name" value="LYSOPHOSPHOLIPASE-RELATED"/>
    <property type="match status" value="1"/>
</dbReference>
<evidence type="ECO:0000256" key="1">
    <source>
        <dbReference type="ARBA" id="ARBA00006499"/>
    </source>
</evidence>
<dbReference type="EMBL" id="QYZP01000001">
    <property type="protein sequence ID" value="RJN32852.1"/>
    <property type="molecule type" value="Genomic_DNA"/>
</dbReference>
<keyword evidence="5" id="KW-1185">Reference proteome</keyword>
<dbReference type="PANTHER" id="PTHR10655:SF17">
    <property type="entry name" value="LYSOPHOSPHOLIPASE-LIKE PROTEIN 1"/>
    <property type="match status" value="1"/>
</dbReference>
<dbReference type="InterPro" id="IPR003140">
    <property type="entry name" value="PLipase/COase/thioEstase"/>
</dbReference>
<dbReference type="InterPro" id="IPR050565">
    <property type="entry name" value="LYPA1-2/EST-like"/>
</dbReference>
<evidence type="ECO:0000313" key="4">
    <source>
        <dbReference type="EMBL" id="RJN32852.1"/>
    </source>
</evidence>
<dbReference type="Proteomes" id="UP000266615">
    <property type="component" value="Unassembled WGS sequence"/>
</dbReference>
<evidence type="ECO:0000256" key="2">
    <source>
        <dbReference type="ARBA" id="ARBA00022801"/>
    </source>
</evidence>
<dbReference type="GO" id="GO:0016787">
    <property type="term" value="F:hydrolase activity"/>
    <property type="evidence" value="ECO:0007669"/>
    <property type="project" value="UniProtKB-KW"/>
</dbReference>
<protein>
    <submittedName>
        <fullName evidence="4">Phospholipase</fullName>
    </submittedName>
</protein>